<dbReference type="SMART" id="SM00220">
    <property type="entry name" value="S_TKc"/>
    <property type="match status" value="1"/>
</dbReference>
<accession>A0A9D4V9G6</accession>
<dbReference type="GO" id="GO:0016020">
    <property type="term" value="C:membrane"/>
    <property type="evidence" value="ECO:0007669"/>
    <property type="project" value="UniProtKB-SubCell"/>
</dbReference>
<dbReference type="GO" id="GO:0005524">
    <property type="term" value="F:ATP binding"/>
    <property type="evidence" value="ECO:0007669"/>
    <property type="project" value="UniProtKB-UniRule"/>
</dbReference>
<feature type="transmembrane region" description="Helical" evidence="16">
    <location>
        <begin position="26"/>
        <end position="48"/>
    </location>
</feature>
<dbReference type="CDD" id="cd14066">
    <property type="entry name" value="STKc_IRAK"/>
    <property type="match status" value="1"/>
</dbReference>
<sequence length="513" mass="56751">MSDSTGFFGRQLSHRTGILGLRVWEIVALGVGAFIVLILFLLSLRLNALARRSKFKKQLPICTVNMIPAVSKDIKEVVHETRAQTVLEELPLHRLPPVVVEDHVISAVDILDDEKEVVTFAYGGDNQVTTNFHSIKSKTQYNVAVNSVGMGQEWSLFQRAQKNAHSPFAATAKERAEGIPGGGSTVMTEQLGWGNWYSVDQLKQATSQFTETNIVGKGGYGIVYRGLLPDASVVAVKHLLNSREQAEKEFRVEVETIGCVRHKNLVSLLGYCAEGPHRMLVYEYVDNGNLEQWLHGPLGADEPIPWNARMKIIIGTAKGLAYLHEDLESKVVHRDVKASNILLDSSWNAKVSDFGLAKLLCAGVSHVTTRVMGTFGYVAPEYASTGLLTESSDVYSFGVLMMEVISGRDPVDYSRSTREVNLVEWMKRMVGSKRWEEVVDTRLVQKPSGRALKKALLVALRCVDPDALHRPRMGHVVYMLEADDLGFHHACRNSRGQEDGSNRSSNPVKGTGV</sequence>
<dbReference type="PROSITE" id="PS50011">
    <property type="entry name" value="PROTEIN_KINASE_DOM"/>
    <property type="match status" value="1"/>
</dbReference>
<dbReference type="PROSITE" id="PS00107">
    <property type="entry name" value="PROTEIN_KINASE_ATP"/>
    <property type="match status" value="1"/>
</dbReference>
<dbReference type="PROSITE" id="PS00108">
    <property type="entry name" value="PROTEIN_KINASE_ST"/>
    <property type="match status" value="1"/>
</dbReference>
<dbReference type="Proteomes" id="UP000886520">
    <property type="component" value="Chromosome 2"/>
</dbReference>
<feature type="binding site" evidence="14">
    <location>
        <position position="237"/>
    </location>
    <ligand>
        <name>ATP</name>
        <dbReference type="ChEBI" id="CHEBI:30616"/>
    </ligand>
</feature>
<keyword evidence="10 16" id="KW-1133">Transmembrane helix</keyword>
<reference evidence="18" key="1">
    <citation type="submission" date="2021-01" db="EMBL/GenBank/DDBJ databases">
        <title>Adiantum capillus-veneris genome.</title>
        <authorList>
            <person name="Fang Y."/>
            <person name="Liao Q."/>
        </authorList>
    </citation>
    <scope>NUCLEOTIDE SEQUENCE</scope>
    <source>
        <strain evidence="18">H3</strain>
        <tissue evidence="18">Leaf</tissue>
    </source>
</reference>
<evidence type="ECO:0000256" key="6">
    <source>
        <dbReference type="ARBA" id="ARBA00022692"/>
    </source>
</evidence>
<keyword evidence="6 16" id="KW-0812">Transmembrane</keyword>
<keyword evidence="4" id="KW-0597">Phosphoprotein</keyword>
<evidence type="ECO:0000256" key="2">
    <source>
        <dbReference type="ARBA" id="ARBA00012513"/>
    </source>
</evidence>
<dbReference type="GO" id="GO:0004674">
    <property type="term" value="F:protein serine/threonine kinase activity"/>
    <property type="evidence" value="ECO:0007669"/>
    <property type="project" value="UniProtKB-KW"/>
</dbReference>
<keyword evidence="8" id="KW-0418">Kinase</keyword>
<evidence type="ECO:0000256" key="4">
    <source>
        <dbReference type="ARBA" id="ARBA00022553"/>
    </source>
</evidence>
<dbReference type="InterPro" id="IPR011009">
    <property type="entry name" value="Kinase-like_dom_sf"/>
</dbReference>
<comment type="catalytic activity">
    <reaction evidence="12">
        <text>L-threonyl-[protein] + ATP = O-phospho-L-threonyl-[protein] + ADP + H(+)</text>
        <dbReference type="Rhea" id="RHEA:46608"/>
        <dbReference type="Rhea" id="RHEA-COMP:11060"/>
        <dbReference type="Rhea" id="RHEA-COMP:11605"/>
        <dbReference type="ChEBI" id="CHEBI:15378"/>
        <dbReference type="ChEBI" id="CHEBI:30013"/>
        <dbReference type="ChEBI" id="CHEBI:30616"/>
        <dbReference type="ChEBI" id="CHEBI:61977"/>
        <dbReference type="ChEBI" id="CHEBI:456216"/>
        <dbReference type="EC" id="2.7.11.1"/>
    </reaction>
</comment>
<comment type="subcellular location">
    <subcellularLocation>
        <location evidence="1">Membrane</location>
        <topology evidence="1">Single-pass membrane protein</topology>
    </subcellularLocation>
</comment>
<evidence type="ECO:0000256" key="14">
    <source>
        <dbReference type="PROSITE-ProRule" id="PRU10141"/>
    </source>
</evidence>
<dbReference type="InterPro" id="IPR001245">
    <property type="entry name" value="Ser-Thr/Tyr_kinase_cat_dom"/>
</dbReference>
<evidence type="ECO:0000256" key="3">
    <source>
        <dbReference type="ARBA" id="ARBA00022527"/>
    </source>
</evidence>
<evidence type="ECO:0000256" key="11">
    <source>
        <dbReference type="ARBA" id="ARBA00023136"/>
    </source>
</evidence>
<evidence type="ECO:0000256" key="12">
    <source>
        <dbReference type="ARBA" id="ARBA00047899"/>
    </source>
</evidence>
<evidence type="ECO:0000256" key="7">
    <source>
        <dbReference type="ARBA" id="ARBA00022741"/>
    </source>
</evidence>
<evidence type="ECO:0000256" key="16">
    <source>
        <dbReference type="SAM" id="Phobius"/>
    </source>
</evidence>
<gene>
    <name evidence="18" type="ORF">GOP47_0001707</name>
</gene>
<dbReference type="Pfam" id="PF07714">
    <property type="entry name" value="PK_Tyr_Ser-Thr"/>
    <property type="match status" value="1"/>
</dbReference>
<dbReference type="OrthoDB" id="4062651at2759"/>
<dbReference type="InterPro" id="IPR008271">
    <property type="entry name" value="Ser/Thr_kinase_AS"/>
</dbReference>
<proteinExistence type="predicted"/>
<dbReference type="AlphaFoldDB" id="A0A9D4V9G6"/>
<evidence type="ECO:0000313" key="19">
    <source>
        <dbReference type="Proteomes" id="UP000886520"/>
    </source>
</evidence>
<keyword evidence="11 16" id="KW-0472">Membrane</keyword>
<comment type="catalytic activity">
    <reaction evidence="13">
        <text>L-seryl-[protein] + ATP = O-phospho-L-seryl-[protein] + ADP + H(+)</text>
        <dbReference type="Rhea" id="RHEA:17989"/>
        <dbReference type="Rhea" id="RHEA-COMP:9863"/>
        <dbReference type="Rhea" id="RHEA-COMP:11604"/>
        <dbReference type="ChEBI" id="CHEBI:15378"/>
        <dbReference type="ChEBI" id="CHEBI:29999"/>
        <dbReference type="ChEBI" id="CHEBI:30616"/>
        <dbReference type="ChEBI" id="CHEBI:83421"/>
        <dbReference type="ChEBI" id="CHEBI:456216"/>
        <dbReference type="EC" id="2.7.11.1"/>
    </reaction>
</comment>
<feature type="region of interest" description="Disordered" evidence="15">
    <location>
        <begin position="491"/>
        <end position="513"/>
    </location>
</feature>
<keyword evidence="3" id="KW-0723">Serine/threonine-protein kinase</keyword>
<dbReference type="SUPFAM" id="SSF56112">
    <property type="entry name" value="Protein kinase-like (PK-like)"/>
    <property type="match status" value="1"/>
</dbReference>
<dbReference type="FunFam" id="1.10.510.10:FF:000035">
    <property type="entry name" value="Putative receptor-like serine/threonine-protein kinase"/>
    <property type="match status" value="1"/>
</dbReference>
<dbReference type="EMBL" id="JABFUD020000003">
    <property type="protein sequence ID" value="KAI5081964.1"/>
    <property type="molecule type" value="Genomic_DNA"/>
</dbReference>
<feature type="domain" description="Protein kinase" evidence="17">
    <location>
        <begin position="209"/>
        <end position="478"/>
    </location>
</feature>
<evidence type="ECO:0000256" key="9">
    <source>
        <dbReference type="ARBA" id="ARBA00022840"/>
    </source>
</evidence>
<keyword evidence="9 14" id="KW-0067">ATP-binding</keyword>
<feature type="compositionally biased region" description="Polar residues" evidence="15">
    <location>
        <begin position="502"/>
        <end position="513"/>
    </location>
</feature>
<name>A0A9D4V9G6_ADICA</name>
<dbReference type="PANTHER" id="PTHR47984:SF14">
    <property type="entry name" value="OS01G0323000 PROTEIN"/>
    <property type="match status" value="1"/>
</dbReference>
<keyword evidence="5" id="KW-0808">Transferase</keyword>
<evidence type="ECO:0000256" key="8">
    <source>
        <dbReference type="ARBA" id="ARBA00022777"/>
    </source>
</evidence>
<evidence type="ECO:0000313" key="18">
    <source>
        <dbReference type="EMBL" id="KAI5081964.1"/>
    </source>
</evidence>
<dbReference type="Gene3D" id="1.10.510.10">
    <property type="entry name" value="Transferase(Phosphotransferase) domain 1"/>
    <property type="match status" value="1"/>
</dbReference>
<protein>
    <recommendedName>
        <fullName evidence="2">non-specific serine/threonine protein kinase</fullName>
        <ecNumber evidence="2">2.7.11.1</ecNumber>
    </recommendedName>
</protein>
<evidence type="ECO:0000256" key="1">
    <source>
        <dbReference type="ARBA" id="ARBA00004167"/>
    </source>
</evidence>
<dbReference type="PANTHER" id="PTHR47984">
    <property type="entry name" value="OS01G0323000 PROTEIN"/>
    <property type="match status" value="1"/>
</dbReference>
<dbReference type="InterPro" id="IPR000719">
    <property type="entry name" value="Prot_kinase_dom"/>
</dbReference>
<evidence type="ECO:0000256" key="13">
    <source>
        <dbReference type="ARBA" id="ARBA00048679"/>
    </source>
</evidence>
<dbReference type="InterPro" id="IPR017441">
    <property type="entry name" value="Protein_kinase_ATP_BS"/>
</dbReference>
<evidence type="ECO:0000256" key="5">
    <source>
        <dbReference type="ARBA" id="ARBA00022679"/>
    </source>
</evidence>
<evidence type="ECO:0000256" key="15">
    <source>
        <dbReference type="SAM" id="MobiDB-lite"/>
    </source>
</evidence>
<dbReference type="Gene3D" id="3.30.200.20">
    <property type="entry name" value="Phosphorylase Kinase, domain 1"/>
    <property type="match status" value="1"/>
</dbReference>
<dbReference type="InterPro" id="IPR052232">
    <property type="entry name" value="RLK_Ser/Thr-Kinase"/>
</dbReference>
<dbReference type="EC" id="2.7.11.1" evidence="2"/>
<comment type="caution">
    <text evidence="18">The sequence shown here is derived from an EMBL/GenBank/DDBJ whole genome shotgun (WGS) entry which is preliminary data.</text>
</comment>
<evidence type="ECO:0000259" key="17">
    <source>
        <dbReference type="PROSITE" id="PS50011"/>
    </source>
</evidence>
<dbReference type="FunFam" id="3.30.200.20:FF:000178">
    <property type="entry name" value="serine/threonine-protein kinase PBS1-like"/>
    <property type="match status" value="1"/>
</dbReference>
<evidence type="ECO:0000256" key="10">
    <source>
        <dbReference type="ARBA" id="ARBA00022989"/>
    </source>
</evidence>
<keyword evidence="7 14" id="KW-0547">Nucleotide-binding</keyword>
<organism evidence="18 19">
    <name type="scientific">Adiantum capillus-veneris</name>
    <name type="common">Maidenhair fern</name>
    <dbReference type="NCBI Taxonomy" id="13818"/>
    <lineage>
        <taxon>Eukaryota</taxon>
        <taxon>Viridiplantae</taxon>
        <taxon>Streptophyta</taxon>
        <taxon>Embryophyta</taxon>
        <taxon>Tracheophyta</taxon>
        <taxon>Polypodiopsida</taxon>
        <taxon>Polypodiidae</taxon>
        <taxon>Polypodiales</taxon>
        <taxon>Pteridineae</taxon>
        <taxon>Pteridaceae</taxon>
        <taxon>Vittarioideae</taxon>
        <taxon>Adiantum</taxon>
    </lineage>
</organism>
<keyword evidence="19" id="KW-1185">Reference proteome</keyword>